<feature type="domain" description="SH3" evidence="10">
    <location>
        <begin position="282"/>
        <end position="341"/>
    </location>
</feature>
<evidence type="ECO:0000313" key="13">
    <source>
        <dbReference type="EMBL" id="JAG72684.1"/>
    </source>
</evidence>
<organism evidence="13">
    <name type="scientific">Fopius arisanus</name>
    <dbReference type="NCBI Taxonomy" id="64838"/>
    <lineage>
        <taxon>Eukaryota</taxon>
        <taxon>Metazoa</taxon>
        <taxon>Ecdysozoa</taxon>
        <taxon>Arthropoda</taxon>
        <taxon>Hexapoda</taxon>
        <taxon>Insecta</taxon>
        <taxon>Pterygota</taxon>
        <taxon>Neoptera</taxon>
        <taxon>Endopterygota</taxon>
        <taxon>Hymenoptera</taxon>
        <taxon>Apocrita</taxon>
        <taxon>Ichneumonoidea</taxon>
        <taxon>Braconidae</taxon>
        <taxon>Opiinae</taxon>
        <taxon>Fopius</taxon>
    </lineage>
</organism>
<feature type="domain" description="DH" evidence="11">
    <location>
        <begin position="510"/>
        <end position="696"/>
    </location>
</feature>
<dbReference type="GO" id="GO:0035556">
    <property type="term" value="P:intracellular signal transduction"/>
    <property type="evidence" value="ECO:0007669"/>
    <property type="project" value="InterPro"/>
</dbReference>
<accession>A0A0C9QQJ5</accession>
<evidence type="ECO:0000259" key="10">
    <source>
        <dbReference type="PROSITE" id="PS50002"/>
    </source>
</evidence>
<dbReference type="RefSeq" id="XP_011304837.1">
    <property type="nucleotide sequence ID" value="XM_011306535.1"/>
</dbReference>
<keyword evidence="4 8" id="KW-0728">SH3 domain</keyword>
<keyword evidence="6" id="KW-0965">Cell junction</keyword>
<sequence>MESGILTKVLNDFYTTVEGELSLSKGEYFLIHNVIDKHWCYGVSKDRWGSFPCNYLLRVEVPQFKEAESLFVSIASFRGEQQGDLIFGEGELIIGTHEVEPGWYSGYIDNRTGVFPLTHVWIVDLTVLKKPSDKKSVRRKARVKTTLKAQLEEELDLSEGEIVTVTEILEDGWVLGYTSDNRTGTFPEAFITYLETMDQPDNASGSLDPIPQSITSGGKIYKDFGDSTPSCSYSEDAAPSYYDLFPDTRPSDNSQPPTVSFPSTNPKGSSPQPELDNLNPLGVHPYAITLYPFNAQFPNELNFEAGEVVHLLRHIDTEWAEGTIETSKGLFPTSYVNIIVDCRNSPPPEAPKEDAEHLPLESLHPGDLATVEYTFNAQMSGDLSIKEGDSVTIVEMANDDWVSVKNTSGEVGLCPRGYLSKQPSSQASLELCEAVVIRHERSKTPEEQNIRRKSDPHRPAPPAPAPGSVPLQKSLANNQEKNQTSNQEENETISTSSPEPSSSKQKRADKRQNVISELVITEKEYVRDLKVTYETFNLYNPSLLETRGIDVVILFGNILEVIHVAEELLDAILRAMKGKDENVQTIAPCFLVMRDKLQTTYGKYCGNHEAALSLLKKYEENREIMIVFEKGIETLRHQVVCFDMSSILIKPVQRILKYPLMLYELVKCTEDDHPDKQGIEQAWKVMTEVASYINEYKRRKDIVSKYLDTDNTLMAKMSKLSMHSVAKKSSRLSAKLSASLGITNIPADPVFEELERQFKALEKCSWQFATDINHCMYYLNEETDCAELLSDFLNQYHYGSNDNEVKRLSEARKSISSQFINSLKETIEKRVNEPVACLINLLEGPALLITKRGDKLLDYDNAISKGEKYRESRAVQEELADARNNYEALNQQLLEELPIFIEAGTSIIATCIEAFANARKLFSGRITKKYLTLSESATQVTPQDLLQSFLINHNLLWNQISRFSFAGVNPKVECPTVEVSNQNEKDKKTLMGKYHRNSLFVVKDKVVSTSSFDLGAARGTVVAVIKRQDPMGDTTRWLVDNGSVKGFIHNSSLEPIPQPRSPQNNNDVADYGNVPGDLMSLDSPVKEIKENLISLDSPIKQSSSSISLQNSLYENLGDDNENQRVGVQQSRYQNLGKEFYYAEFNFEGGIPGTLPAKRGRVLKLIRPHDEKGNGEWWLMEDRDGCSGYFPKNYLLPLESNKS</sequence>
<dbReference type="CDD" id="cd00174">
    <property type="entry name" value="SH3"/>
    <property type="match status" value="3"/>
</dbReference>
<evidence type="ECO:0000256" key="3">
    <source>
        <dbReference type="ARBA" id="ARBA00018186"/>
    </source>
</evidence>
<evidence type="ECO:0000313" key="14">
    <source>
        <dbReference type="Proteomes" id="UP000694866"/>
    </source>
</evidence>
<dbReference type="InterPro" id="IPR001331">
    <property type="entry name" value="GDS_CDC24_CS"/>
</dbReference>
<evidence type="ECO:0000256" key="6">
    <source>
        <dbReference type="ARBA" id="ARBA00022949"/>
    </source>
</evidence>
<dbReference type="PROSITE" id="PS50010">
    <property type="entry name" value="DH_2"/>
    <property type="match status" value="1"/>
</dbReference>
<dbReference type="PROSITE" id="PS51021">
    <property type="entry name" value="BAR"/>
    <property type="match status" value="1"/>
</dbReference>
<dbReference type="Pfam" id="PF00621">
    <property type="entry name" value="RhoGEF"/>
    <property type="match status" value="1"/>
</dbReference>
<dbReference type="EMBL" id="GBYB01002917">
    <property type="protein sequence ID" value="JAG72684.1"/>
    <property type="molecule type" value="Transcribed_RNA"/>
</dbReference>
<feature type="domain" description="SH3" evidence="10">
    <location>
        <begin position="364"/>
        <end position="424"/>
    </location>
</feature>
<dbReference type="KEGG" id="fas:105267586"/>
<evidence type="ECO:0000259" key="11">
    <source>
        <dbReference type="PROSITE" id="PS50010"/>
    </source>
</evidence>
<name>A0A0C9QQJ5_9HYME</name>
<dbReference type="PANTHER" id="PTHR22834">
    <property type="entry name" value="NUCLEAR FUSION PROTEIN FUS2"/>
    <property type="match status" value="1"/>
</dbReference>
<dbReference type="Proteomes" id="UP000694866">
    <property type="component" value="Unplaced"/>
</dbReference>
<dbReference type="InterPro" id="IPR027267">
    <property type="entry name" value="AH/BAR_dom_sf"/>
</dbReference>
<dbReference type="Pfam" id="PF03114">
    <property type="entry name" value="BAR"/>
    <property type="match status" value="1"/>
</dbReference>
<evidence type="ECO:0000256" key="1">
    <source>
        <dbReference type="ARBA" id="ARBA00004282"/>
    </source>
</evidence>
<dbReference type="InterPro" id="IPR001452">
    <property type="entry name" value="SH3_domain"/>
</dbReference>
<evidence type="ECO:0000313" key="15">
    <source>
        <dbReference type="RefSeq" id="XP_011304837.1"/>
    </source>
</evidence>
<dbReference type="SUPFAM" id="SSF103657">
    <property type="entry name" value="BAR/IMD domain-like"/>
    <property type="match status" value="1"/>
</dbReference>
<evidence type="ECO:0000256" key="2">
    <source>
        <dbReference type="ARBA" id="ARBA00004348"/>
    </source>
</evidence>
<dbReference type="InterPro" id="IPR051492">
    <property type="entry name" value="Dynamin-Rho_GEF"/>
</dbReference>
<feature type="domain" description="BAR" evidence="12">
    <location>
        <begin position="736"/>
        <end position="946"/>
    </location>
</feature>
<gene>
    <name evidence="13" type="primary">Dnmbp</name>
    <name evidence="15" type="synonym">LOC105267586</name>
    <name evidence="13" type="ORF">g.67936</name>
</gene>
<dbReference type="Pfam" id="PF00018">
    <property type="entry name" value="SH3_1"/>
    <property type="match status" value="2"/>
</dbReference>
<keyword evidence="5" id="KW-0344">Guanine-nucleotide releasing factor</keyword>
<dbReference type="PANTHER" id="PTHR22834:SF20">
    <property type="entry name" value="SH3 DOMAIN-CONTAINING PROTEIN"/>
    <property type="match status" value="1"/>
</dbReference>
<dbReference type="OrthoDB" id="27823at2759"/>
<evidence type="ECO:0000256" key="8">
    <source>
        <dbReference type="PROSITE-ProRule" id="PRU00192"/>
    </source>
</evidence>
<evidence type="ECO:0000259" key="12">
    <source>
        <dbReference type="PROSITE" id="PS51021"/>
    </source>
</evidence>
<dbReference type="AlphaFoldDB" id="A0A0C9QQJ5"/>
<feature type="compositionally biased region" description="Low complexity" evidence="9">
    <location>
        <begin position="492"/>
        <end position="503"/>
    </location>
</feature>
<feature type="domain" description="SH3" evidence="10">
    <location>
        <begin position="136"/>
        <end position="196"/>
    </location>
</feature>
<dbReference type="PROSITE" id="PS00741">
    <property type="entry name" value="DH_1"/>
    <property type="match status" value="1"/>
</dbReference>
<proteinExistence type="predicted"/>
<dbReference type="InterPro" id="IPR000219">
    <property type="entry name" value="DH_dom"/>
</dbReference>
<evidence type="ECO:0000256" key="9">
    <source>
        <dbReference type="SAM" id="MobiDB-lite"/>
    </source>
</evidence>
<dbReference type="Gene3D" id="1.20.1270.60">
    <property type="entry name" value="Arfaptin homology (AH) domain/BAR domain"/>
    <property type="match status" value="1"/>
</dbReference>
<dbReference type="PROSITE" id="PS50002">
    <property type="entry name" value="SH3"/>
    <property type="match status" value="6"/>
</dbReference>
<dbReference type="InterPro" id="IPR036028">
    <property type="entry name" value="SH3-like_dom_sf"/>
</dbReference>
<protein>
    <recommendedName>
        <fullName evidence="3">Dynamin-binding protein</fullName>
    </recommendedName>
    <alternativeName>
        <fullName evidence="7">Scaffold protein Tuba</fullName>
    </alternativeName>
</protein>
<dbReference type="Gene3D" id="1.20.900.10">
    <property type="entry name" value="Dbl homology (DH) domain"/>
    <property type="match status" value="1"/>
</dbReference>
<dbReference type="SMART" id="SM00326">
    <property type="entry name" value="SH3"/>
    <property type="match status" value="6"/>
</dbReference>
<keyword evidence="14" id="KW-1185">Reference proteome</keyword>
<evidence type="ECO:0000256" key="5">
    <source>
        <dbReference type="ARBA" id="ARBA00022658"/>
    </source>
</evidence>
<dbReference type="SUPFAM" id="SSF48065">
    <property type="entry name" value="DBL homology domain (DH-domain)"/>
    <property type="match status" value="1"/>
</dbReference>
<evidence type="ECO:0000256" key="7">
    <source>
        <dbReference type="ARBA" id="ARBA00032587"/>
    </source>
</evidence>
<dbReference type="CDD" id="cd00160">
    <property type="entry name" value="RhoGEF"/>
    <property type="match status" value="1"/>
</dbReference>
<dbReference type="InterPro" id="IPR035899">
    <property type="entry name" value="DBL_dom_sf"/>
</dbReference>
<feature type="region of interest" description="Disordered" evidence="9">
    <location>
        <begin position="440"/>
        <end position="510"/>
    </location>
</feature>
<dbReference type="InterPro" id="IPR004148">
    <property type="entry name" value="BAR_dom"/>
</dbReference>
<dbReference type="GO" id="GO:0005085">
    <property type="term" value="F:guanyl-nucleotide exchange factor activity"/>
    <property type="evidence" value="ECO:0007669"/>
    <property type="project" value="UniProtKB-KW"/>
</dbReference>
<feature type="domain" description="SH3" evidence="10">
    <location>
        <begin position="2"/>
        <end position="61"/>
    </location>
</feature>
<dbReference type="Pfam" id="PF14604">
    <property type="entry name" value="SH3_9"/>
    <property type="match status" value="2"/>
</dbReference>
<feature type="compositionally biased region" description="Polar residues" evidence="9">
    <location>
        <begin position="474"/>
        <end position="487"/>
    </location>
</feature>
<feature type="domain" description="SH3" evidence="10">
    <location>
        <begin position="66"/>
        <end position="125"/>
    </location>
</feature>
<dbReference type="SUPFAM" id="SSF50044">
    <property type="entry name" value="SH3-domain"/>
    <property type="match status" value="7"/>
</dbReference>
<evidence type="ECO:0000256" key="4">
    <source>
        <dbReference type="ARBA" id="ARBA00022443"/>
    </source>
</evidence>
<dbReference type="SMART" id="SM00325">
    <property type="entry name" value="RhoGEF"/>
    <property type="match status" value="1"/>
</dbReference>
<reference evidence="15" key="2">
    <citation type="submission" date="2025-04" db="UniProtKB">
        <authorList>
            <consortium name="RefSeq"/>
        </authorList>
    </citation>
    <scope>IDENTIFICATION</scope>
    <source>
        <strain evidence="15">USDA-PBARC FA_bdor</strain>
        <tissue evidence="15">Whole organism</tissue>
    </source>
</reference>
<dbReference type="Gene3D" id="2.30.30.40">
    <property type="entry name" value="SH3 Domains"/>
    <property type="match status" value="7"/>
</dbReference>
<accession>A0A9R1T8Z5</accession>
<feature type="compositionally biased region" description="Basic and acidic residues" evidence="9">
    <location>
        <begin position="440"/>
        <end position="458"/>
    </location>
</feature>
<reference evidence="13" key="1">
    <citation type="submission" date="2015-01" db="EMBL/GenBank/DDBJ databases">
        <title>Transcriptome Assembly of Fopius arisanus.</title>
        <authorList>
            <person name="Geib S."/>
        </authorList>
    </citation>
    <scope>NUCLEOTIDE SEQUENCE</scope>
</reference>
<feature type="region of interest" description="Disordered" evidence="9">
    <location>
        <begin position="242"/>
        <end position="278"/>
    </location>
</feature>
<dbReference type="SMART" id="SM00721">
    <property type="entry name" value="BAR"/>
    <property type="match status" value="1"/>
</dbReference>
<comment type="subcellular location">
    <subcellularLocation>
        <location evidence="1">Cell junction</location>
    </subcellularLocation>
    <subcellularLocation>
        <location evidence="2">Golgi apparatus</location>
        <location evidence="2">Golgi stack</location>
    </subcellularLocation>
</comment>
<dbReference type="GO" id="GO:0070161">
    <property type="term" value="C:anchoring junction"/>
    <property type="evidence" value="ECO:0007669"/>
    <property type="project" value="UniProtKB-SubCell"/>
</dbReference>
<feature type="domain" description="SH3" evidence="10">
    <location>
        <begin position="1135"/>
        <end position="1199"/>
    </location>
</feature>
<dbReference type="GeneID" id="105267586"/>
<dbReference type="GO" id="GO:0005795">
    <property type="term" value="C:Golgi stack"/>
    <property type="evidence" value="ECO:0007669"/>
    <property type="project" value="UniProtKB-SubCell"/>
</dbReference>
<feature type="compositionally biased region" description="Polar residues" evidence="9">
    <location>
        <begin position="251"/>
        <end position="272"/>
    </location>
</feature>